<evidence type="ECO:0000313" key="4">
    <source>
        <dbReference type="Proteomes" id="UP001454036"/>
    </source>
</evidence>
<evidence type="ECO:0000256" key="1">
    <source>
        <dbReference type="SAM" id="MobiDB-lite"/>
    </source>
</evidence>
<organism evidence="3 4">
    <name type="scientific">Lithospermum erythrorhizon</name>
    <name type="common">Purple gromwell</name>
    <name type="synonym">Lithospermum officinale var. erythrorhizon</name>
    <dbReference type="NCBI Taxonomy" id="34254"/>
    <lineage>
        <taxon>Eukaryota</taxon>
        <taxon>Viridiplantae</taxon>
        <taxon>Streptophyta</taxon>
        <taxon>Embryophyta</taxon>
        <taxon>Tracheophyta</taxon>
        <taxon>Spermatophyta</taxon>
        <taxon>Magnoliopsida</taxon>
        <taxon>eudicotyledons</taxon>
        <taxon>Gunneridae</taxon>
        <taxon>Pentapetalae</taxon>
        <taxon>asterids</taxon>
        <taxon>lamiids</taxon>
        <taxon>Boraginales</taxon>
        <taxon>Boraginaceae</taxon>
        <taxon>Boraginoideae</taxon>
        <taxon>Lithospermeae</taxon>
        <taxon>Lithospermum</taxon>
    </lineage>
</organism>
<feature type="compositionally biased region" description="Basic and acidic residues" evidence="1">
    <location>
        <begin position="44"/>
        <end position="56"/>
    </location>
</feature>
<name>A0AAV3RGH4_LITER</name>
<feature type="region of interest" description="Disordered" evidence="1">
    <location>
        <begin position="37"/>
        <end position="58"/>
    </location>
</feature>
<comment type="caution">
    <text evidence="3">The sequence shown here is derived from an EMBL/GenBank/DDBJ whole genome shotgun (WGS) entry which is preliminary data.</text>
</comment>
<gene>
    <name evidence="3" type="ORF">LIER_28668</name>
</gene>
<keyword evidence="4" id="KW-1185">Reference proteome</keyword>
<reference evidence="3 4" key="1">
    <citation type="submission" date="2024-01" db="EMBL/GenBank/DDBJ databases">
        <title>The complete chloroplast genome sequence of Lithospermum erythrorhizon: insights into the phylogenetic relationship among Boraginaceae species and the maternal lineages of purple gromwells.</title>
        <authorList>
            <person name="Okada T."/>
            <person name="Watanabe K."/>
        </authorList>
    </citation>
    <scope>NUCLEOTIDE SEQUENCE [LARGE SCALE GENOMIC DNA]</scope>
</reference>
<accession>A0AAV3RGH4</accession>
<dbReference type="AlphaFoldDB" id="A0AAV3RGH4"/>
<feature type="signal peptide" evidence="2">
    <location>
        <begin position="1"/>
        <end position="19"/>
    </location>
</feature>
<sequence>MSLMFGLLCLDLLLQGIDLDVHIARLLPTPASLSFGLRPASSKSDLRRSSLKEKASEVSQRYQYARQLLKLQPSLSPSERRPAT</sequence>
<feature type="chain" id="PRO_5043337940" evidence="2">
    <location>
        <begin position="20"/>
        <end position="84"/>
    </location>
</feature>
<evidence type="ECO:0000313" key="3">
    <source>
        <dbReference type="EMBL" id="GAA0175507.1"/>
    </source>
</evidence>
<keyword evidence="2" id="KW-0732">Signal</keyword>
<dbReference type="EMBL" id="BAABME010009627">
    <property type="protein sequence ID" value="GAA0175507.1"/>
    <property type="molecule type" value="Genomic_DNA"/>
</dbReference>
<proteinExistence type="predicted"/>
<dbReference type="Proteomes" id="UP001454036">
    <property type="component" value="Unassembled WGS sequence"/>
</dbReference>
<protein>
    <submittedName>
        <fullName evidence="3">Uncharacterized protein</fullName>
    </submittedName>
</protein>
<evidence type="ECO:0000256" key="2">
    <source>
        <dbReference type="SAM" id="SignalP"/>
    </source>
</evidence>